<dbReference type="InterPro" id="IPR006295">
    <property type="entry name" value="DNA_primase_DnaG"/>
</dbReference>
<dbReference type="GO" id="GO:0005737">
    <property type="term" value="C:cytoplasm"/>
    <property type="evidence" value="ECO:0007669"/>
    <property type="project" value="TreeGrafter"/>
</dbReference>
<evidence type="ECO:0000256" key="5">
    <source>
        <dbReference type="ARBA" id="ARBA00022705"/>
    </source>
</evidence>
<dbReference type="PANTHER" id="PTHR30313:SF2">
    <property type="entry name" value="DNA PRIMASE"/>
    <property type="match status" value="1"/>
</dbReference>
<keyword evidence="4 12" id="KW-0548">Nucleotidyltransferase</keyword>
<dbReference type="PATRIC" id="fig|1562970.3.peg.2271"/>
<evidence type="ECO:0000256" key="8">
    <source>
        <dbReference type="ARBA" id="ARBA00022833"/>
    </source>
</evidence>
<protein>
    <recommendedName>
        <fullName evidence="12 13">DNA primase</fullName>
        <ecNumber evidence="12">2.7.7.101</ecNumber>
    </recommendedName>
</protein>
<evidence type="ECO:0000256" key="9">
    <source>
        <dbReference type="ARBA" id="ARBA00022842"/>
    </source>
</evidence>
<evidence type="ECO:0000256" key="10">
    <source>
        <dbReference type="ARBA" id="ARBA00023125"/>
    </source>
</evidence>
<evidence type="ECO:0000256" key="13">
    <source>
        <dbReference type="PIRNR" id="PIRNR002811"/>
    </source>
</evidence>
<dbReference type="FunFam" id="3.40.1360.10:FF:000002">
    <property type="entry name" value="DNA primase"/>
    <property type="match status" value="1"/>
</dbReference>
<comment type="function">
    <text evidence="12 13">RNA polymerase that catalyzes the synthesis of short RNA molecules used as primers for DNA polymerase during DNA replication.</text>
</comment>
<dbReference type="InterPro" id="IPR037068">
    <property type="entry name" value="DNA_primase_core_N_sf"/>
</dbReference>
<evidence type="ECO:0000256" key="12">
    <source>
        <dbReference type="HAMAP-Rule" id="MF_00974"/>
    </source>
</evidence>
<keyword evidence="3 12" id="KW-0808">Transferase</keyword>
<evidence type="ECO:0000256" key="14">
    <source>
        <dbReference type="PIRSR" id="PIRSR002811-1"/>
    </source>
</evidence>
<proteinExistence type="inferred from homology"/>
<dbReference type="Pfam" id="PF13155">
    <property type="entry name" value="Toprim_2"/>
    <property type="match status" value="1"/>
</dbReference>
<dbReference type="EC" id="2.7.7.101" evidence="12"/>
<dbReference type="PROSITE" id="PS50880">
    <property type="entry name" value="TOPRIM"/>
    <property type="match status" value="1"/>
</dbReference>
<keyword evidence="6 12" id="KW-0479">Metal-binding</keyword>
<dbReference type="SUPFAM" id="SSF57783">
    <property type="entry name" value="Zinc beta-ribbon"/>
    <property type="match status" value="1"/>
</dbReference>
<evidence type="ECO:0000256" key="1">
    <source>
        <dbReference type="ARBA" id="ARBA00022478"/>
    </source>
</evidence>
<feature type="zinc finger region" description="CHC2-type" evidence="12 14">
    <location>
        <begin position="37"/>
        <end position="61"/>
    </location>
</feature>
<dbReference type="InterPro" id="IPR019475">
    <property type="entry name" value="DNA_primase_DnaB-bd"/>
</dbReference>
<organism evidence="16 17">
    <name type="scientific">Fermentimonas caenicola</name>
    <dbReference type="NCBI Taxonomy" id="1562970"/>
    <lineage>
        <taxon>Bacteria</taxon>
        <taxon>Pseudomonadati</taxon>
        <taxon>Bacteroidota</taxon>
        <taxon>Bacteroidia</taxon>
        <taxon>Bacteroidales</taxon>
        <taxon>Dysgonomonadaceae</taxon>
        <taxon>Fermentimonas</taxon>
    </lineage>
</organism>
<keyword evidence="5 12" id="KW-0235">DNA replication</keyword>
<dbReference type="GO" id="GO:0003899">
    <property type="term" value="F:DNA-directed RNA polymerase activity"/>
    <property type="evidence" value="ECO:0007669"/>
    <property type="project" value="UniProtKB-UniRule"/>
</dbReference>
<accession>A0A098C296</accession>
<dbReference type="AlphaFoldDB" id="A0A098C296"/>
<dbReference type="Pfam" id="PF01807">
    <property type="entry name" value="Zn_ribbon_DnaG"/>
    <property type="match status" value="1"/>
</dbReference>
<dbReference type="GO" id="GO:0006269">
    <property type="term" value="P:DNA replication, synthesis of primer"/>
    <property type="evidence" value="ECO:0007669"/>
    <property type="project" value="UniProtKB-UniRule"/>
</dbReference>
<evidence type="ECO:0000256" key="11">
    <source>
        <dbReference type="ARBA" id="ARBA00023163"/>
    </source>
</evidence>
<comment type="subunit">
    <text evidence="12">Monomer. Interacts with DnaB.</text>
</comment>
<comment type="cofactor">
    <cofactor evidence="12 13 14">
        <name>Zn(2+)</name>
        <dbReference type="ChEBI" id="CHEBI:29105"/>
    </cofactor>
    <text evidence="12 13 14">Binds 1 zinc ion per monomer.</text>
</comment>
<dbReference type="Proteomes" id="UP000032417">
    <property type="component" value="Chromosome 1"/>
</dbReference>
<evidence type="ECO:0000313" key="16">
    <source>
        <dbReference type="EMBL" id="CEA17025.1"/>
    </source>
</evidence>
<dbReference type="InterPro" id="IPR034151">
    <property type="entry name" value="TOPRIM_DnaG_bac"/>
</dbReference>
<gene>
    <name evidence="12" type="primary">dnaG</name>
    <name evidence="16" type="ORF">ING2E5B_2298</name>
</gene>
<dbReference type="Gene3D" id="3.40.1360.10">
    <property type="match status" value="1"/>
</dbReference>
<dbReference type="InterPro" id="IPR036977">
    <property type="entry name" value="DNA_primase_Znf_CHC2"/>
</dbReference>
<dbReference type="GO" id="GO:0003677">
    <property type="term" value="F:DNA binding"/>
    <property type="evidence" value="ECO:0007669"/>
    <property type="project" value="UniProtKB-KW"/>
</dbReference>
<dbReference type="PANTHER" id="PTHR30313">
    <property type="entry name" value="DNA PRIMASE"/>
    <property type="match status" value="1"/>
</dbReference>
<dbReference type="InterPro" id="IPR006171">
    <property type="entry name" value="TOPRIM_dom"/>
</dbReference>
<name>A0A098C296_9BACT</name>
<dbReference type="OrthoDB" id="9803773at2"/>
<dbReference type="CDD" id="cd03364">
    <property type="entry name" value="TOPRIM_DnaG_primases"/>
    <property type="match status" value="1"/>
</dbReference>
<dbReference type="GO" id="GO:1990077">
    <property type="term" value="C:primosome complex"/>
    <property type="evidence" value="ECO:0007669"/>
    <property type="project" value="UniProtKB-KW"/>
</dbReference>
<evidence type="ECO:0000259" key="15">
    <source>
        <dbReference type="PROSITE" id="PS50880"/>
    </source>
</evidence>
<dbReference type="HOGENOM" id="CLU_013501_3_0_10"/>
<feature type="domain" description="Toprim" evidence="15">
    <location>
        <begin position="261"/>
        <end position="344"/>
    </location>
</feature>
<dbReference type="HAMAP" id="MF_00974">
    <property type="entry name" value="DNA_primase_DnaG"/>
    <property type="match status" value="1"/>
</dbReference>
<keyword evidence="10 12" id="KW-0238">DNA-binding</keyword>
<dbReference type="NCBIfam" id="TIGR01391">
    <property type="entry name" value="dnaG"/>
    <property type="match status" value="1"/>
</dbReference>
<keyword evidence="8 12" id="KW-0862">Zinc</keyword>
<keyword evidence="7 12" id="KW-0863">Zinc-finger</keyword>
<dbReference type="InterPro" id="IPR050219">
    <property type="entry name" value="DnaG_primase"/>
</dbReference>
<dbReference type="Pfam" id="PF10410">
    <property type="entry name" value="DnaB_bind"/>
    <property type="match status" value="1"/>
</dbReference>
<dbReference type="InterPro" id="IPR002694">
    <property type="entry name" value="Znf_CHC2"/>
</dbReference>
<dbReference type="GO" id="GO:0008270">
    <property type="term" value="F:zinc ion binding"/>
    <property type="evidence" value="ECO:0007669"/>
    <property type="project" value="UniProtKB-UniRule"/>
</dbReference>
<dbReference type="SMART" id="SM00400">
    <property type="entry name" value="ZnF_CHCC"/>
    <property type="match status" value="1"/>
</dbReference>
<reference evidence="16 17" key="1">
    <citation type="submission" date="2014-08" db="EMBL/GenBank/DDBJ databases">
        <authorList>
            <person name="Wibberg D."/>
        </authorList>
    </citation>
    <scope>NUCLEOTIDE SEQUENCE [LARGE SCALE GENOMIC DNA]</scope>
    <source>
        <strain evidence="17">ING2-E5B</strain>
    </source>
</reference>
<comment type="similarity">
    <text evidence="12 13">Belongs to the DnaG primase family.</text>
</comment>
<evidence type="ECO:0000256" key="6">
    <source>
        <dbReference type="ARBA" id="ARBA00022723"/>
    </source>
</evidence>
<evidence type="ECO:0000256" key="7">
    <source>
        <dbReference type="ARBA" id="ARBA00022771"/>
    </source>
</evidence>
<evidence type="ECO:0000256" key="2">
    <source>
        <dbReference type="ARBA" id="ARBA00022515"/>
    </source>
</evidence>
<dbReference type="InterPro" id="IPR013264">
    <property type="entry name" value="DNAG_N"/>
</dbReference>
<dbReference type="EMBL" id="LN515532">
    <property type="protein sequence ID" value="CEA17025.1"/>
    <property type="molecule type" value="Genomic_DNA"/>
</dbReference>
<keyword evidence="17" id="KW-1185">Reference proteome</keyword>
<evidence type="ECO:0000313" key="17">
    <source>
        <dbReference type="Proteomes" id="UP000032417"/>
    </source>
</evidence>
<comment type="catalytic activity">
    <reaction evidence="12">
        <text>ssDNA + n NTP = ssDNA/pppN(pN)n-1 hybrid + (n-1) diphosphate.</text>
        <dbReference type="EC" id="2.7.7.101"/>
    </reaction>
</comment>
<dbReference type="InterPro" id="IPR030846">
    <property type="entry name" value="DnaG_bac"/>
</dbReference>
<keyword evidence="11 12" id="KW-0804">Transcription</keyword>
<evidence type="ECO:0000256" key="4">
    <source>
        <dbReference type="ARBA" id="ARBA00022695"/>
    </source>
</evidence>
<dbReference type="PIRSF" id="PIRSF002811">
    <property type="entry name" value="DnaG"/>
    <property type="match status" value="1"/>
</dbReference>
<sequence length="677" mass="77723">MIDQNTISRIQDAAQIVDVVSDFVTLRRRGVNLVGLCPFHEDRNPSFYVSPAKNICKCFACGEGGPPIHFIMKHEQLSYYEALKYLARKYNIEVVEKEFTDEEKQAQSDRESMFILNEYARDYFQKTLHAHPEGKAIGLSYFRERGLRDDIINKFQLGYSLEQRDAFSVEAQKAGYLRDYLLKTGLSTSGENNQPLYDRFRGRVIFPVHTLSGKVVAFGGRILKKAENTGKYVNSPESEIYSKSKELYGIYFAKNAIIKQDKCFLVEGYTDVLSMHQAGIENVVASSGTALTSGQIRMIRRFSNNITVIYDGDTAGINAAIRGIDLLLEEGMNVKVVMLPQGEDPDSFAKKQNAESFKRFIDSNEKDFIRFKTELLIEEVGDDPVKRAGMISNIVNSIALIPNTITRSVYIQECSQLLNIQELVLINEINKIRQRVWERKRDQKDKEISKAGEFTIGENINKTISNKETKEPGKSPYDRFEKEILRYIVRYGNTPLYQKFDKRKRKEGNEIIEEDVLIEEGPGVTEFVHFDLERDNINFKNELYQLMLDEAVSNIDTKNFDSGNFFLNYPDPKVSKLASELLSDRYHLSKIHSKILGEEVGDKNSRLLEQNMLHSHVPRATTELKNAYIQTKINELKEEIKKSDPENCSAFITRLKQLQEIKKVLAKELGERIVLKY</sequence>
<evidence type="ECO:0000256" key="3">
    <source>
        <dbReference type="ARBA" id="ARBA00022679"/>
    </source>
</evidence>
<comment type="domain">
    <text evidence="12">Contains an N-terminal zinc-binding domain, a central core domain that contains the primase activity, and a C-terminal DnaB-binding domain.</text>
</comment>
<dbReference type="FunFam" id="3.90.580.10:FF:000001">
    <property type="entry name" value="DNA primase"/>
    <property type="match status" value="1"/>
</dbReference>
<keyword evidence="9" id="KW-0460">Magnesium</keyword>
<keyword evidence="2 12" id="KW-0639">Primosome</keyword>
<dbReference type="GO" id="GO:0000428">
    <property type="term" value="C:DNA-directed RNA polymerase complex"/>
    <property type="evidence" value="ECO:0007669"/>
    <property type="project" value="UniProtKB-KW"/>
</dbReference>
<dbReference type="SUPFAM" id="SSF56731">
    <property type="entry name" value="DNA primase core"/>
    <property type="match status" value="1"/>
</dbReference>
<dbReference type="Pfam" id="PF08275">
    <property type="entry name" value="DNAG_N"/>
    <property type="match status" value="1"/>
</dbReference>
<dbReference type="Gene3D" id="3.90.980.10">
    <property type="entry name" value="DNA primase, catalytic core, N-terminal domain"/>
    <property type="match status" value="1"/>
</dbReference>
<keyword evidence="1 12" id="KW-0240">DNA-directed RNA polymerase</keyword>
<dbReference type="STRING" id="1562970.ING2E5B_2298"/>
<dbReference type="SMART" id="SM00493">
    <property type="entry name" value="TOPRIM"/>
    <property type="match status" value="1"/>
</dbReference>
<dbReference type="KEGG" id="pbt:ING2E5B_2298"/>
<dbReference type="Gene3D" id="3.90.580.10">
    <property type="entry name" value="Zinc finger, CHC2-type domain"/>
    <property type="match status" value="1"/>
</dbReference>